<dbReference type="InterPro" id="IPR043128">
    <property type="entry name" value="Rev_trsase/Diguanyl_cyclase"/>
</dbReference>
<feature type="domain" description="PAC" evidence="2">
    <location>
        <begin position="277"/>
        <end position="329"/>
    </location>
</feature>
<feature type="domain" description="GGDEF" evidence="4">
    <location>
        <begin position="672"/>
        <end position="805"/>
    </location>
</feature>
<dbReference type="Gene3D" id="3.30.70.270">
    <property type="match status" value="1"/>
</dbReference>
<keyword evidence="6" id="KW-1185">Reference proteome</keyword>
<dbReference type="PROSITE" id="PS50887">
    <property type="entry name" value="GGDEF"/>
    <property type="match status" value="1"/>
</dbReference>
<dbReference type="InterPro" id="IPR001610">
    <property type="entry name" value="PAC"/>
</dbReference>
<dbReference type="InterPro" id="IPR029787">
    <property type="entry name" value="Nucleotide_cyclase"/>
</dbReference>
<dbReference type="PROSITE" id="PS50113">
    <property type="entry name" value="PAC"/>
    <property type="match status" value="2"/>
</dbReference>
<organism evidence="5 6">
    <name type="scientific">Ectothiorhodospira magna</name>
    <dbReference type="NCBI Taxonomy" id="867345"/>
    <lineage>
        <taxon>Bacteria</taxon>
        <taxon>Pseudomonadati</taxon>
        <taxon>Pseudomonadota</taxon>
        <taxon>Gammaproteobacteria</taxon>
        <taxon>Chromatiales</taxon>
        <taxon>Ectothiorhodospiraceae</taxon>
        <taxon>Ectothiorhodospira</taxon>
    </lineage>
</organism>
<feature type="domain" description="PAS" evidence="1">
    <location>
        <begin position="199"/>
        <end position="262"/>
    </location>
</feature>
<gene>
    <name evidence="5" type="ORF">SAMN05421693_11152</name>
</gene>
<evidence type="ECO:0000259" key="3">
    <source>
        <dbReference type="PROSITE" id="PS50883"/>
    </source>
</evidence>
<feature type="domain" description="PAC" evidence="2">
    <location>
        <begin position="586"/>
        <end position="640"/>
    </location>
</feature>
<dbReference type="InterPro" id="IPR001633">
    <property type="entry name" value="EAL_dom"/>
</dbReference>
<evidence type="ECO:0000313" key="6">
    <source>
        <dbReference type="Proteomes" id="UP000199496"/>
    </source>
</evidence>
<dbReference type="Pfam" id="PF08447">
    <property type="entry name" value="PAS_3"/>
    <property type="match status" value="1"/>
</dbReference>
<dbReference type="Pfam" id="PF00563">
    <property type="entry name" value="EAL"/>
    <property type="match status" value="1"/>
</dbReference>
<evidence type="ECO:0000259" key="2">
    <source>
        <dbReference type="PROSITE" id="PS50113"/>
    </source>
</evidence>
<dbReference type="NCBIfam" id="TIGR00254">
    <property type="entry name" value="GGDEF"/>
    <property type="match status" value="1"/>
</dbReference>
<dbReference type="SMART" id="SM00052">
    <property type="entry name" value="EAL"/>
    <property type="match status" value="1"/>
</dbReference>
<evidence type="ECO:0000313" key="5">
    <source>
        <dbReference type="EMBL" id="SEP93635.1"/>
    </source>
</evidence>
<dbReference type="SUPFAM" id="SSF55073">
    <property type="entry name" value="Nucleotide cyclase"/>
    <property type="match status" value="1"/>
</dbReference>
<dbReference type="Pfam" id="PF00990">
    <property type="entry name" value="GGDEF"/>
    <property type="match status" value="1"/>
</dbReference>
<dbReference type="SMART" id="SM00086">
    <property type="entry name" value="PAC"/>
    <property type="match status" value="3"/>
</dbReference>
<accession>A0A1H9BXD9</accession>
<dbReference type="CDD" id="cd00130">
    <property type="entry name" value="PAS"/>
    <property type="match status" value="3"/>
</dbReference>
<reference evidence="5 6" key="1">
    <citation type="submission" date="2016-10" db="EMBL/GenBank/DDBJ databases">
        <authorList>
            <person name="de Groot N.N."/>
        </authorList>
    </citation>
    <scope>NUCLEOTIDE SEQUENCE [LARGE SCALE GENOMIC DNA]</scope>
    <source>
        <strain evidence="5 6">B7-7</strain>
    </source>
</reference>
<dbReference type="SUPFAM" id="SSF55781">
    <property type="entry name" value="GAF domain-like"/>
    <property type="match status" value="1"/>
</dbReference>
<dbReference type="Proteomes" id="UP000199496">
    <property type="component" value="Unassembled WGS sequence"/>
</dbReference>
<dbReference type="InterPro" id="IPR035965">
    <property type="entry name" value="PAS-like_dom_sf"/>
</dbReference>
<protein>
    <submittedName>
        <fullName evidence="5">PAS domain S-box-containing protein/diguanylate cyclase (GGDEF) domain-containing protein</fullName>
    </submittedName>
</protein>
<dbReference type="InterPro" id="IPR000014">
    <property type="entry name" value="PAS"/>
</dbReference>
<dbReference type="SMART" id="SM00091">
    <property type="entry name" value="PAS"/>
    <property type="match status" value="3"/>
</dbReference>
<dbReference type="CDD" id="cd01948">
    <property type="entry name" value="EAL"/>
    <property type="match status" value="1"/>
</dbReference>
<dbReference type="CDD" id="cd01949">
    <property type="entry name" value="GGDEF"/>
    <property type="match status" value="1"/>
</dbReference>
<dbReference type="InterPro" id="IPR000160">
    <property type="entry name" value="GGDEF_dom"/>
</dbReference>
<dbReference type="OrthoDB" id="8553030at2"/>
<dbReference type="PROSITE" id="PS50112">
    <property type="entry name" value="PAS"/>
    <property type="match status" value="1"/>
</dbReference>
<dbReference type="InterPro" id="IPR035919">
    <property type="entry name" value="EAL_sf"/>
</dbReference>
<feature type="domain" description="EAL" evidence="3">
    <location>
        <begin position="814"/>
        <end position="1073"/>
    </location>
</feature>
<evidence type="ECO:0000259" key="1">
    <source>
        <dbReference type="PROSITE" id="PS50112"/>
    </source>
</evidence>
<dbReference type="SMART" id="SM00267">
    <property type="entry name" value="GGDEF"/>
    <property type="match status" value="1"/>
</dbReference>
<dbReference type="SUPFAM" id="SSF141868">
    <property type="entry name" value="EAL domain-like"/>
    <property type="match status" value="1"/>
</dbReference>
<dbReference type="PROSITE" id="PS50883">
    <property type="entry name" value="EAL"/>
    <property type="match status" value="1"/>
</dbReference>
<dbReference type="RefSeq" id="WP_090205842.1">
    <property type="nucleotide sequence ID" value="NZ_FOFO01000011.1"/>
</dbReference>
<dbReference type="InterPro" id="IPR052155">
    <property type="entry name" value="Biofilm_reg_signaling"/>
</dbReference>
<name>A0A1H9BXD9_9GAMM</name>
<dbReference type="NCBIfam" id="TIGR00229">
    <property type="entry name" value="sensory_box"/>
    <property type="match status" value="1"/>
</dbReference>
<dbReference type="Gene3D" id="3.30.450.20">
    <property type="entry name" value="PAS domain"/>
    <property type="match status" value="3"/>
</dbReference>
<dbReference type="Gene3D" id="3.20.20.450">
    <property type="entry name" value="EAL domain"/>
    <property type="match status" value="1"/>
</dbReference>
<evidence type="ECO:0000259" key="4">
    <source>
        <dbReference type="PROSITE" id="PS50887"/>
    </source>
</evidence>
<proteinExistence type="predicted"/>
<dbReference type="SUPFAM" id="SSF55785">
    <property type="entry name" value="PYP-like sensor domain (PAS domain)"/>
    <property type="match status" value="3"/>
</dbReference>
<dbReference type="InterPro" id="IPR013655">
    <property type="entry name" value="PAS_fold_3"/>
</dbReference>
<dbReference type="STRING" id="867345.SAMN05421693_11152"/>
<dbReference type="PANTHER" id="PTHR44757:SF2">
    <property type="entry name" value="BIOFILM ARCHITECTURE MAINTENANCE PROTEIN MBAA"/>
    <property type="match status" value="1"/>
</dbReference>
<dbReference type="Pfam" id="PF13426">
    <property type="entry name" value="PAS_9"/>
    <property type="match status" value="2"/>
</dbReference>
<dbReference type="EMBL" id="FOFO01000011">
    <property type="protein sequence ID" value="SEP93635.1"/>
    <property type="molecule type" value="Genomic_DNA"/>
</dbReference>
<sequence>MALKQSMLSSSALRERARQILKDRSFENTLFSLKQGELDMETLLEELHIYHAELRIQQEALLDSQEATELALSRFSRLYQELPLPVLRIDWSGFLQDANTAAHRLLALNRRLFTQLSEAKHRSFLENALERARHDGRADCQGVRLRRADGRPLIADVALIRIPEPDGAQPGFICSVVDQTLPIQQRDALLESYARLQDSEDNYRILADFSPDWDFWTGPDGELRYISPACERISGYRAEAFMEDPALMEQIIHTDDLARYRDHKASCGQAAGTTLPTPLRLRILTRSGDIRWIEHICNPVIDSHGRFMGHRGINRDVSEAQQAHQALEDQLRFQAMLADISSLFVNVHMDHLGLAMVQALEQIGRFFGMARGRILEFCPDQTCLALTHLWSTPDPDQRDATMTDTVPVTQLPWTTHRMRAREILTLERGPGQPPELAREHQLLSPDHPVLTRLVPMASNGDLLGVLVLDAWSGETRDHDPDLPARMRVVAEHLVSLMIRCRVQKELQDSEARYRHVCAVTNDIAYSCRRDEQGQFKLEWITDSIQAVTGYSAMEIHAQGCWGFLVLEEDQDTFRQEILNLEPGRASRCELRLRCKLGSPRWVMATTECLLPSTTSSGQIQLYGGLVDITDRKALSDQLSYLAHYDPLTGLPKRAVMRESIRQAMGVAQRKADHLALLSIDVDDLKRVNDSLGHGAGDELLKTLADRLQTLIGPDDALARLGGDHFVILATHLARTQDAVQLAERIHQAMETPLIIQDQNLVITTSTGIALFPDDADSVDELLRRADAALYRCKADGGHAYCFFTASMNKQLRENFQMEQALRRGLGRDNELLLHYQPRVDMHTGQILSLEALARWVHPDLGLLPPARFIPIAESSGLILNLGPLVLRQVCQQILHWREAGITPVPVAINLTTQELYKHNLVQDIQKTLDTFQIDPGLLEFEITESTAMRSMEDAIAILARMRAAGFKLSLDDFGTGYASMSYLSHLPVHGIKIDQSFITNLDQDNEHCGQAATIVKAMIGLGLNLDLEVVAEGVETLHQQQFLLDHQCVRGQGFLFSHPRPPEDIEPLLHTSARLLPQAEQQDQQRP</sequence>
<dbReference type="AlphaFoldDB" id="A0A1H9BXD9"/>
<dbReference type="PANTHER" id="PTHR44757">
    <property type="entry name" value="DIGUANYLATE CYCLASE DGCP"/>
    <property type="match status" value="1"/>
</dbReference>
<dbReference type="InterPro" id="IPR000700">
    <property type="entry name" value="PAS-assoc_C"/>
</dbReference>